<dbReference type="Gene3D" id="3.30.70.1290">
    <property type="entry name" value="Transposase IS200-like"/>
    <property type="match status" value="1"/>
</dbReference>
<dbReference type="GO" id="GO:0004803">
    <property type="term" value="F:transposase activity"/>
    <property type="evidence" value="ECO:0007669"/>
    <property type="project" value="InterPro"/>
</dbReference>
<dbReference type="SUPFAM" id="SSF143422">
    <property type="entry name" value="Transposase IS200-like"/>
    <property type="match status" value="1"/>
</dbReference>
<dbReference type="Pfam" id="PF01797">
    <property type="entry name" value="Y1_Tnp"/>
    <property type="match status" value="1"/>
</dbReference>
<sequence>MNNYIAFYVHLVWTTKYREPVLHKDVRYPLFEHISYIFNQEQHHAVHALDDEMKKIALYAN</sequence>
<dbReference type="GO" id="GO:0003677">
    <property type="term" value="F:DNA binding"/>
    <property type="evidence" value="ECO:0007669"/>
    <property type="project" value="InterPro"/>
</dbReference>
<dbReference type="InterPro" id="IPR002686">
    <property type="entry name" value="Transposase_17"/>
</dbReference>
<dbReference type="Proteomes" id="UP000009309">
    <property type="component" value="Unassembled WGS sequence"/>
</dbReference>
<protein>
    <recommendedName>
        <fullName evidence="1">Transposase IS200-like domain-containing protein</fullName>
    </recommendedName>
</protein>
<dbReference type="AlphaFoldDB" id="I2GM76"/>
<reference evidence="2 3" key="1">
    <citation type="journal article" date="2012" name="J. Bacteriol.">
        <title>Genome Sequence of the Filamentous Bacterium Fibrisoma limi BUZ 3T.</title>
        <authorList>
            <person name="Filippini M."/>
            <person name="Qi W."/>
            <person name="Jaenicke S."/>
            <person name="Goesmann A."/>
            <person name="Smits T.H."/>
            <person name="Bagheri H.C."/>
        </authorList>
    </citation>
    <scope>NUCLEOTIDE SEQUENCE [LARGE SCALE GENOMIC DNA]</scope>
    <source>
        <strain evidence="3">BUZ 3T</strain>
    </source>
</reference>
<comment type="caution">
    <text evidence="2">The sequence shown here is derived from an EMBL/GenBank/DDBJ whole genome shotgun (WGS) entry which is preliminary data.</text>
</comment>
<feature type="domain" description="Transposase IS200-like" evidence="1">
    <location>
        <begin position="6"/>
        <end position="45"/>
    </location>
</feature>
<dbReference type="OrthoDB" id="9797997at2"/>
<gene>
    <name evidence="2" type="ORF">BN8_04232</name>
</gene>
<dbReference type="InterPro" id="IPR036515">
    <property type="entry name" value="Transposase_17_sf"/>
</dbReference>
<accession>I2GM76</accession>
<evidence type="ECO:0000313" key="3">
    <source>
        <dbReference type="Proteomes" id="UP000009309"/>
    </source>
</evidence>
<dbReference type="RefSeq" id="WP_009283575.1">
    <property type="nucleotide sequence ID" value="NZ_CAIT01000008.1"/>
</dbReference>
<evidence type="ECO:0000313" key="2">
    <source>
        <dbReference type="EMBL" id="CCH55003.1"/>
    </source>
</evidence>
<organism evidence="2 3">
    <name type="scientific">Fibrisoma limi BUZ 3</name>
    <dbReference type="NCBI Taxonomy" id="1185876"/>
    <lineage>
        <taxon>Bacteria</taxon>
        <taxon>Pseudomonadati</taxon>
        <taxon>Bacteroidota</taxon>
        <taxon>Cytophagia</taxon>
        <taxon>Cytophagales</taxon>
        <taxon>Spirosomataceae</taxon>
        <taxon>Fibrisoma</taxon>
    </lineage>
</organism>
<keyword evidence="3" id="KW-1185">Reference proteome</keyword>
<name>I2GM76_9BACT</name>
<dbReference type="GO" id="GO:0006313">
    <property type="term" value="P:DNA transposition"/>
    <property type="evidence" value="ECO:0007669"/>
    <property type="project" value="InterPro"/>
</dbReference>
<evidence type="ECO:0000259" key="1">
    <source>
        <dbReference type="Pfam" id="PF01797"/>
    </source>
</evidence>
<dbReference type="STRING" id="1185876.BN8_04232"/>
<proteinExistence type="predicted"/>
<dbReference type="EMBL" id="CAIT01000008">
    <property type="protein sequence ID" value="CCH55003.1"/>
    <property type="molecule type" value="Genomic_DNA"/>
</dbReference>